<keyword evidence="1" id="KW-0732">Signal</keyword>
<accession>A0A438MLI8</accession>
<evidence type="ECO:0000256" key="1">
    <source>
        <dbReference type="SAM" id="SignalP"/>
    </source>
</evidence>
<dbReference type="Proteomes" id="UP000284824">
    <property type="component" value="Unassembled WGS sequence"/>
</dbReference>
<evidence type="ECO:0000313" key="2">
    <source>
        <dbReference type="EMBL" id="RVX46456.1"/>
    </source>
</evidence>
<feature type="signal peptide" evidence="1">
    <location>
        <begin position="1"/>
        <end position="31"/>
    </location>
</feature>
<sequence>MRQRRMIKHAIMMAMASTVTVMGALAPTASASIRQDEPYIVIEKTTGPTGTTLFVAGGGFIPNLAISIFHPGLSGPDSTKADENGFVPAITFRVREGTPAGRYNIQYRQAGRIAQVEFQGPEWIDSHPAGYQH</sequence>
<gene>
    <name evidence="2" type="ORF">EDD27_9341</name>
</gene>
<proteinExistence type="predicted"/>
<dbReference type="EMBL" id="SAUN01000001">
    <property type="protein sequence ID" value="RVX46456.1"/>
    <property type="molecule type" value="Genomic_DNA"/>
</dbReference>
<dbReference type="AlphaFoldDB" id="A0A438MLI8"/>
<organism evidence="2 3">
    <name type="scientific">Nonomuraea polychroma</name>
    <dbReference type="NCBI Taxonomy" id="46176"/>
    <lineage>
        <taxon>Bacteria</taxon>
        <taxon>Bacillati</taxon>
        <taxon>Actinomycetota</taxon>
        <taxon>Actinomycetes</taxon>
        <taxon>Streptosporangiales</taxon>
        <taxon>Streptosporangiaceae</taxon>
        <taxon>Nonomuraea</taxon>
    </lineage>
</organism>
<evidence type="ECO:0000313" key="3">
    <source>
        <dbReference type="Proteomes" id="UP000284824"/>
    </source>
</evidence>
<reference evidence="2 3" key="1">
    <citation type="submission" date="2019-01" db="EMBL/GenBank/DDBJ databases">
        <title>Sequencing the genomes of 1000 actinobacteria strains.</title>
        <authorList>
            <person name="Klenk H.-P."/>
        </authorList>
    </citation>
    <scope>NUCLEOTIDE SEQUENCE [LARGE SCALE GENOMIC DNA]</scope>
    <source>
        <strain evidence="2 3">DSM 43925</strain>
    </source>
</reference>
<keyword evidence="3" id="KW-1185">Reference proteome</keyword>
<protein>
    <submittedName>
        <fullName evidence="2">Uncharacterized protein</fullName>
    </submittedName>
</protein>
<feature type="chain" id="PRO_5019436172" evidence="1">
    <location>
        <begin position="32"/>
        <end position="133"/>
    </location>
</feature>
<name>A0A438MLI8_9ACTN</name>
<comment type="caution">
    <text evidence="2">The sequence shown here is derived from an EMBL/GenBank/DDBJ whole genome shotgun (WGS) entry which is preliminary data.</text>
</comment>